<organism evidence="2 3">
    <name type="scientific">Oceanicola granulosus (strain ATCC BAA-861 / DSM 15982 / KCTC 12143 / HTCC2516)</name>
    <dbReference type="NCBI Taxonomy" id="314256"/>
    <lineage>
        <taxon>Bacteria</taxon>
        <taxon>Pseudomonadati</taxon>
        <taxon>Pseudomonadota</taxon>
        <taxon>Alphaproteobacteria</taxon>
        <taxon>Rhodobacterales</taxon>
        <taxon>Roseobacteraceae</taxon>
        <taxon>Oceanicola</taxon>
    </lineage>
</organism>
<comment type="caution">
    <text evidence="2">The sequence shown here is derived from an EMBL/GenBank/DDBJ whole genome shotgun (WGS) entry which is preliminary data.</text>
</comment>
<accession>Q2CJG8</accession>
<keyword evidence="3" id="KW-1185">Reference proteome</keyword>
<dbReference type="HOGENOM" id="CLU_893955_0_0_5"/>
<dbReference type="InterPro" id="IPR027417">
    <property type="entry name" value="P-loop_NTPase"/>
</dbReference>
<evidence type="ECO:0000313" key="3">
    <source>
        <dbReference type="Proteomes" id="UP000003635"/>
    </source>
</evidence>
<evidence type="ECO:0000256" key="1">
    <source>
        <dbReference type="SAM" id="MobiDB-lite"/>
    </source>
</evidence>
<reference evidence="2 3" key="1">
    <citation type="journal article" date="2010" name="J. Bacteriol.">
        <title>Genome sequences of Oceanicola granulosus HTCC2516(T) and Oceanicola batsensis HTCC2597(TDelta).</title>
        <authorList>
            <person name="Thrash J.C."/>
            <person name="Cho J.C."/>
            <person name="Vergin K.L."/>
            <person name="Giovannoni S.J."/>
        </authorList>
    </citation>
    <scope>NUCLEOTIDE SEQUENCE [LARGE SCALE GENOMIC DNA]</scope>
    <source>
        <strain evidence="3">ATCC BAA-861 / DSM 15982 / KCTC 12143 / HTCC2516</strain>
    </source>
</reference>
<dbReference type="STRING" id="314256.OG2516_00359"/>
<dbReference type="Proteomes" id="UP000003635">
    <property type="component" value="Unassembled WGS sequence"/>
</dbReference>
<feature type="region of interest" description="Disordered" evidence="1">
    <location>
        <begin position="287"/>
        <end position="320"/>
    </location>
</feature>
<evidence type="ECO:0000313" key="2">
    <source>
        <dbReference type="EMBL" id="EAR52632.1"/>
    </source>
</evidence>
<protein>
    <recommendedName>
        <fullName evidence="4">Sulfotransferase family protein</fullName>
    </recommendedName>
</protein>
<name>Q2CJG8_OCEGH</name>
<dbReference type="SUPFAM" id="SSF52540">
    <property type="entry name" value="P-loop containing nucleoside triphosphate hydrolases"/>
    <property type="match status" value="1"/>
</dbReference>
<evidence type="ECO:0008006" key="4">
    <source>
        <dbReference type="Google" id="ProtNLM"/>
    </source>
</evidence>
<dbReference type="AlphaFoldDB" id="Q2CJG8"/>
<dbReference type="OrthoDB" id="8481769at2"/>
<gene>
    <name evidence="2" type="ORF">OG2516_00359</name>
</gene>
<dbReference type="eggNOG" id="ENOG502Z9T4">
    <property type="taxonomic scope" value="Bacteria"/>
</dbReference>
<dbReference type="RefSeq" id="WP_007253604.1">
    <property type="nucleotide sequence ID" value="NZ_CH724107.1"/>
</dbReference>
<proteinExistence type="predicted"/>
<dbReference type="EMBL" id="AAOT01000002">
    <property type="protein sequence ID" value="EAR52632.1"/>
    <property type="molecule type" value="Genomic_DNA"/>
</dbReference>
<sequence length="320" mass="35709">MDVILHIGAHRTGTTTFQNFLDLNRSHLHAAGLEAWTPRRTSNGLLDTLVGRPGEGIGGRMGRAVARRAQGRLEVEVARVEKAGRRQLLISEENMIGAVRNNLREVALYPALEARLARISPIFAERVCRIGLSIRSYDGYWSSALAFAVARGHRVPEVDVLDRLVTQPRRWRDVVREVARVFPEADLLVWPFESAVGRPDWQTERLTRSLTCSPRLPGARDWRHRSLFARDLAQIARARGEGLPEGGGGEEGRWMPFDADQRRTLQALYESDLTWLRAGADGLARLEDGTTVPANRDDRCASDRPMTGGGDGDRRRHATG</sequence>